<protein>
    <recommendedName>
        <fullName evidence="3">Reverse transcriptase zinc-binding domain-containing protein</fullName>
    </recommendedName>
</protein>
<keyword evidence="2" id="KW-1185">Reference proteome</keyword>
<dbReference type="PANTHER" id="PTHR36617">
    <property type="entry name" value="PROTEIN, PUTATIVE-RELATED"/>
    <property type="match status" value="1"/>
</dbReference>
<accession>A0AAU9LCC9</accession>
<reference evidence="1 2" key="1">
    <citation type="submission" date="2022-01" db="EMBL/GenBank/DDBJ databases">
        <authorList>
            <person name="Xiong W."/>
            <person name="Schranz E."/>
        </authorList>
    </citation>
    <scope>NUCLEOTIDE SEQUENCE [LARGE SCALE GENOMIC DNA]</scope>
</reference>
<dbReference type="Proteomes" id="UP001157418">
    <property type="component" value="Unassembled WGS sequence"/>
</dbReference>
<comment type="caution">
    <text evidence="1">The sequence shown here is derived from an EMBL/GenBank/DDBJ whole genome shotgun (WGS) entry which is preliminary data.</text>
</comment>
<organism evidence="1 2">
    <name type="scientific">Lactuca virosa</name>
    <dbReference type="NCBI Taxonomy" id="75947"/>
    <lineage>
        <taxon>Eukaryota</taxon>
        <taxon>Viridiplantae</taxon>
        <taxon>Streptophyta</taxon>
        <taxon>Embryophyta</taxon>
        <taxon>Tracheophyta</taxon>
        <taxon>Spermatophyta</taxon>
        <taxon>Magnoliopsida</taxon>
        <taxon>eudicotyledons</taxon>
        <taxon>Gunneridae</taxon>
        <taxon>Pentapetalae</taxon>
        <taxon>asterids</taxon>
        <taxon>campanulids</taxon>
        <taxon>Asterales</taxon>
        <taxon>Asteraceae</taxon>
        <taxon>Cichorioideae</taxon>
        <taxon>Cichorieae</taxon>
        <taxon>Lactucinae</taxon>
        <taxon>Lactuca</taxon>
    </lineage>
</organism>
<sequence length="122" mass="14040">MARVTGNGAIIRFWHDVWCLDVPMMVQFGRLFALASNQNSLVSDYWSPTGWVFAWRRDIRGGVEQEQLTSLMSLLDDYHLGVELDKWVWNLDNSGHQDGVPNVVDTGEVKFKTMTFWMNNDG</sequence>
<evidence type="ECO:0000313" key="1">
    <source>
        <dbReference type="EMBL" id="CAH1413154.1"/>
    </source>
</evidence>
<evidence type="ECO:0000313" key="2">
    <source>
        <dbReference type="Proteomes" id="UP001157418"/>
    </source>
</evidence>
<dbReference type="AlphaFoldDB" id="A0AAU9LCC9"/>
<evidence type="ECO:0008006" key="3">
    <source>
        <dbReference type="Google" id="ProtNLM"/>
    </source>
</evidence>
<name>A0AAU9LCC9_9ASTR</name>
<proteinExistence type="predicted"/>
<gene>
    <name evidence="1" type="ORF">LVIROSA_LOCUS1127</name>
</gene>
<dbReference type="PANTHER" id="PTHR36617:SF16">
    <property type="entry name" value="OS04G0516500 PROTEIN"/>
    <property type="match status" value="1"/>
</dbReference>
<dbReference type="EMBL" id="CAKMRJ010000001">
    <property type="protein sequence ID" value="CAH1413154.1"/>
    <property type="molecule type" value="Genomic_DNA"/>
</dbReference>